<reference evidence="2 3" key="1">
    <citation type="submission" date="2014-07" db="EMBL/GenBank/DDBJ databases">
        <title>Draft genome sequence of Thalassospira profundimaris R8-17.</title>
        <authorList>
            <person name="Lai Q."/>
            <person name="Shao Z."/>
        </authorList>
    </citation>
    <scope>NUCLEOTIDE SEQUENCE [LARGE SCALE GENOMIC DNA]</scope>
    <source>
        <strain evidence="2 3">R8-17</strain>
    </source>
</reference>
<protein>
    <recommendedName>
        <fullName evidence="1">DUF2059 domain-containing protein</fullName>
    </recommendedName>
</protein>
<evidence type="ECO:0000313" key="2">
    <source>
        <dbReference type="EMBL" id="RCK21444.1"/>
    </source>
</evidence>
<evidence type="ECO:0000259" key="1">
    <source>
        <dbReference type="Pfam" id="PF09832"/>
    </source>
</evidence>
<dbReference type="RefSeq" id="WP_062955527.1">
    <property type="nucleotide sequence ID" value="NZ_JPWB01000005.1"/>
</dbReference>
<dbReference type="Pfam" id="PF09832">
    <property type="entry name" value="DUF2059"/>
    <property type="match status" value="1"/>
</dbReference>
<dbReference type="InterPro" id="IPR018637">
    <property type="entry name" value="DUF2059"/>
</dbReference>
<proteinExistence type="predicted"/>
<dbReference type="EMBL" id="JPWB01000005">
    <property type="protein sequence ID" value="RCK21444.1"/>
    <property type="molecule type" value="Genomic_DNA"/>
</dbReference>
<evidence type="ECO:0000313" key="3">
    <source>
        <dbReference type="Proteomes" id="UP000253061"/>
    </source>
</evidence>
<name>A0A367V8B2_9PROT</name>
<comment type="caution">
    <text evidence="2">The sequence shown here is derived from an EMBL/GenBank/DDBJ whole genome shotgun (WGS) entry which is preliminary data.</text>
</comment>
<dbReference type="AlphaFoldDB" id="A0A367V8B2"/>
<sequence>MPAVKSLRAVFVVGLLITGLAFISTTSPTYAQDVSQRKADKIRKLIKLSNADKMIEAMMPMVTEQLQMSIKANLPNAPQKHIDVMVEAMKEEMRSSTDIFFELMIPQYSSLLSEETIDDTITFYKTPSGQKLAEANPHFTTIGSKVGQQWGLMIAPKAAKRAMKKARELGYEF</sequence>
<accession>A0A367V8B2</accession>
<organism evidence="2 3">
    <name type="scientific">Thalassospira profundimaris</name>
    <dbReference type="NCBI Taxonomy" id="502049"/>
    <lineage>
        <taxon>Bacteria</taxon>
        <taxon>Pseudomonadati</taxon>
        <taxon>Pseudomonadota</taxon>
        <taxon>Alphaproteobacteria</taxon>
        <taxon>Rhodospirillales</taxon>
        <taxon>Thalassospiraceae</taxon>
        <taxon>Thalassospira</taxon>
    </lineage>
</organism>
<dbReference type="Proteomes" id="UP000253061">
    <property type="component" value="Unassembled WGS sequence"/>
</dbReference>
<feature type="domain" description="DUF2059" evidence="1">
    <location>
        <begin position="101"/>
        <end position="156"/>
    </location>
</feature>
<gene>
    <name evidence="2" type="ORF">TH6_12560</name>
</gene>